<dbReference type="PANTHER" id="PTHR11002:SF76">
    <property type="entry name" value="CARBONIC ANHYDRASE"/>
    <property type="match status" value="1"/>
</dbReference>
<keyword evidence="4 7" id="KW-0862">Zinc</keyword>
<evidence type="ECO:0000256" key="1">
    <source>
        <dbReference type="ARBA" id="ARBA00006217"/>
    </source>
</evidence>
<protein>
    <recommendedName>
        <fullName evidence="2">carbonic anhydrase</fullName>
        <ecNumber evidence="2">4.2.1.1</ecNumber>
    </recommendedName>
</protein>
<dbReference type="eggNOG" id="COG0288">
    <property type="taxonomic scope" value="Bacteria"/>
</dbReference>
<keyword evidence="9" id="KW-1185">Reference proteome</keyword>
<dbReference type="EC" id="4.2.1.1" evidence="2"/>
<evidence type="ECO:0000313" key="9">
    <source>
        <dbReference type="Proteomes" id="UP000017819"/>
    </source>
</evidence>
<dbReference type="InterPro" id="IPR015892">
    <property type="entry name" value="Carbonic_anhydrase_CS"/>
</dbReference>
<dbReference type="PATRIC" id="fig|631454.5.peg.3159"/>
<evidence type="ECO:0000256" key="6">
    <source>
        <dbReference type="ARBA" id="ARBA00048348"/>
    </source>
</evidence>
<evidence type="ECO:0000256" key="4">
    <source>
        <dbReference type="ARBA" id="ARBA00022833"/>
    </source>
</evidence>
<feature type="binding site" evidence="7">
    <location>
        <position position="42"/>
    </location>
    <ligand>
        <name>Zn(2+)</name>
        <dbReference type="ChEBI" id="CHEBI:29105"/>
    </ligand>
</feature>
<dbReference type="SMART" id="SM00947">
    <property type="entry name" value="Pro_CA"/>
    <property type="match status" value="1"/>
</dbReference>
<dbReference type="Gene3D" id="3.40.1050.10">
    <property type="entry name" value="Carbonic anhydrase"/>
    <property type="match status" value="1"/>
</dbReference>
<reference evidence="8 9" key="1">
    <citation type="journal article" date="2014" name="Genome Announc.">
        <title>Draft Genome Sequence of Lutibaculum baratangense Strain AMV1T, Isolated from a Mud Volcano in Andamans, India.</title>
        <authorList>
            <person name="Singh A."/>
            <person name="Sreenivas A."/>
            <person name="Sathyanarayana Reddy G."/>
            <person name="Pinnaka A.K."/>
            <person name="Shivaji S."/>
        </authorList>
    </citation>
    <scope>NUCLEOTIDE SEQUENCE [LARGE SCALE GENOMIC DNA]</scope>
    <source>
        <strain evidence="8 9">AMV1</strain>
    </source>
</reference>
<comment type="similarity">
    <text evidence="1">Belongs to the beta-class carbonic anhydrase family.</text>
</comment>
<evidence type="ECO:0000256" key="2">
    <source>
        <dbReference type="ARBA" id="ARBA00012925"/>
    </source>
</evidence>
<dbReference type="PANTHER" id="PTHR11002">
    <property type="entry name" value="CARBONIC ANHYDRASE"/>
    <property type="match status" value="1"/>
</dbReference>
<evidence type="ECO:0000256" key="7">
    <source>
        <dbReference type="PIRSR" id="PIRSR601765-1"/>
    </source>
</evidence>
<comment type="catalytic activity">
    <reaction evidence="6">
        <text>hydrogencarbonate + H(+) = CO2 + H2O</text>
        <dbReference type="Rhea" id="RHEA:10748"/>
        <dbReference type="ChEBI" id="CHEBI:15377"/>
        <dbReference type="ChEBI" id="CHEBI:15378"/>
        <dbReference type="ChEBI" id="CHEBI:16526"/>
        <dbReference type="ChEBI" id="CHEBI:17544"/>
        <dbReference type="EC" id="4.2.1.1"/>
    </reaction>
</comment>
<dbReference type="GO" id="GO:0004089">
    <property type="term" value="F:carbonate dehydratase activity"/>
    <property type="evidence" value="ECO:0007669"/>
    <property type="project" value="UniProtKB-EC"/>
</dbReference>
<feature type="binding site" evidence="7">
    <location>
        <position position="104"/>
    </location>
    <ligand>
        <name>Zn(2+)</name>
        <dbReference type="ChEBI" id="CHEBI:29105"/>
    </ligand>
</feature>
<evidence type="ECO:0000256" key="3">
    <source>
        <dbReference type="ARBA" id="ARBA00022723"/>
    </source>
</evidence>
<dbReference type="InterPro" id="IPR045066">
    <property type="entry name" value="Beta_CA_cladeB"/>
</dbReference>
<gene>
    <name evidence="8" type="ORF">N177_3199</name>
</gene>
<feature type="binding site" evidence="7">
    <location>
        <position position="40"/>
    </location>
    <ligand>
        <name>Zn(2+)</name>
        <dbReference type="ChEBI" id="CHEBI:29105"/>
    </ligand>
</feature>
<name>V4RAC8_9HYPH</name>
<sequence length="202" mass="22259">MHRLIEGYRRFRAERWPTERDRYEKLALYGQRPETLVIGCSDSRVDPQTVFGAGPGELFVVRNVAAIVPPYETGTGHHGTSAALEYGVRVLEVKRIVVLGHAQCGGVRAIVEGAPDSAADFIKPWLQLAAPALQAIPEGLDHAEVIHRCEHEVVRLSMSNLLSFPWIKDAVDAGRLEIEGFSFGVANGALQRFDGERFVSVD</sequence>
<dbReference type="PROSITE" id="PS00704">
    <property type="entry name" value="PROK_CO2_ANHYDRASE_1"/>
    <property type="match status" value="1"/>
</dbReference>
<dbReference type="Proteomes" id="UP000017819">
    <property type="component" value="Unassembled WGS sequence"/>
</dbReference>
<dbReference type="Pfam" id="PF00484">
    <property type="entry name" value="Pro_CA"/>
    <property type="match status" value="1"/>
</dbReference>
<evidence type="ECO:0000313" key="8">
    <source>
        <dbReference type="EMBL" id="ESR23131.1"/>
    </source>
</evidence>
<dbReference type="EMBL" id="AWXZ01000039">
    <property type="protein sequence ID" value="ESR23131.1"/>
    <property type="molecule type" value="Genomic_DNA"/>
</dbReference>
<proteinExistence type="inferred from homology"/>
<dbReference type="GO" id="GO:0008270">
    <property type="term" value="F:zinc ion binding"/>
    <property type="evidence" value="ECO:0007669"/>
    <property type="project" value="InterPro"/>
</dbReference>
<dbReference type="CDD" id="cd00884">
    <property type="entry name" value="beta_CA_cladeB"/>
    <property type="match status" value="1"/>
</dbReference>
<accession>V4RAC8</accession>
<dbReference type="InterPro" id="IPR036874">
    <property type="entry name" value="Carbonic_anhydrase_sf"/>
</dbReference>
<keyword evidence="3 7" id="KW-0479">Metal-binding</keyword>
<feature type="binding site" evidence="7">
    <location>
        <position position="101"/>
    </location>
    <ligand>
        <name>Zn(2+)</name>
        <dbReference type="ChEBI" id="CHEBI:29105"/>
    </ligand>
</feature>
<dbReference type="RefSeq" id="WP_023433318.1">
    <property type="nucleotide sequence ID" value="NZ_AWXZ01000039.1"/>
</dbReference>
<organism evidence="8 9">
    <name type="scientific">Lutibaculum baratangense AMV1</name>
    <dbReference type="NCBI Taxonomy" id="631454"/>
    <lineage>
        <taxon>Bacteria</taxon>
        <taxon>Pseudomonadati</taxon>
        <taxon>Pseudomonadota</taxon>
        <taxon>Alphaproteobacteria</taxon>
        <taxon>Hyphomicrobiales</taxon>
        <taxon>Tepidamorphaceae</taxon>
        <taxon>Lutibaculum</taxon>
    </lineage>
</organism>
<dbReference type="SUPFAM" id="SSF53056">
    <property type="entry name" value="beta-carbonic anhydrase, cab"/>
    <property type="match status" value="1"/>
</dbReference>
<keyword evidence="5 8" id="KW-0456">Lyase</keyword>
<evidence type="ECO:0000256" key="5">
    <source>
        <dbReference type="ARBA" id="ARBA00023239"/>
    </source>
</evidence>
<dbReference type="STRING" id="631454.N177_3199"/>
<dbReference type="OrthoDB" id="9797527at2"/>
<dbReference type="InterPro" id="IPR001765">
    <property type="entry name" value="Carbonic_anhydrase"/>
</dbReference>
<comment type="caution">
    <text evidence="8">The sequence shown here is derived from an EMBL/GenBank/DDBJ whole genome shotgun (WGS) entry which is preliminary data.</text>
</comment>
<dbReference type="AlphaFoldDB" id="V4RAC8"/>
<dbReference type="GO" id="GO:0015976">
    <property type="term" value="P:carbon utilization"/>
    <property type="evidence" value="ECO:0007669"/>
    <property type="project" value="InterPro"/>
</dbReference>
<comment type="cofactor">
    <cofactor evidence="7">
        <name>Zn(2+)</name>
        <dbReference type="ChEBI" id="CHEBI:29105"/>
    </cofactor>
    <text evidence="7">Binds 1 zinc ion per subunit.</text>
</comment>